<reference evidence="3" key="1">
    <citation type="submission" date="2015-07" db="EMBL/GenBank/DDBJ databases">
        <title>Discovery of a poly(ethylene terephthalate assimilation.</title>
        <authorList>
            <person name="Yoshida S."/>
            <person name="Hiraga K."/>
            <person name="Takehana T."/>
            <person name="Taniguchi I."/>
            <person name="Yamaji H."/>
            <person name="Maeda Y."/>
            <person name="Toyohara K."/>
            <person name="Miyamoto K."/>
            <person name="Kimura Y."/>
            <person name="Oda K."/>
        </authorList>
    </citation>
    <scope>NUCLEOTIDE SEQUENCE [LARGE SCALE GENOMIC DNA]</scope>
    <source>
        <strain evidence="3">NBRC 110686 / TISTR 2288 / 201-F6</strain>
    </source>
</reference>
<gene>
    <name evidence="2" type="ORF">ISF6_1492</name>
</gene>
<sequence>MSGSSLQCMRRHRDGSRGAGLRHDRRSPGSCGGRRGKALGSRP</sequence>
<accession>A0A0K8NZL1</accession>
<dbReference type="STRING" id="1547922.ISF6_1492"/>
<organism evidence="2 3">
    <name type="scientific">Piscinibacter sakaiensis</name>
    <name type="common">Ideonella sakaiensis</name>
    <dbReference type="NCBI Taxonomy" id="1547922"/>
    <lineage>
        <taxon>Bacteria</taxon>
        <taxon>Pseudomonadati</taxon>
        <taxon>Pseudomonadota</taxon>
        <taxon>Betaproteobacteria</taxon>
        <taxon>Burkholderiales</taxon>
        <taxon>Sphaerotilaceae</taxon>
        <taxon>Piscinibacter</taxon>
    </lineage>
</organism>
<feature type="region of interest" description="Disordered" evidence="1">
    <location>
        <begin position="1"/>
        <end position="43"/>
    </location>
</feature>
<proteinExistence type="predicted"/>
<dbReference type="Proteomes" id="UP000037660">
    <property type="component" value="Unassembled WGS sequence"/>
</dbReference>
<evidence type="ECO:0000313" key="3">
    <source>
        <dbReference type="Proteomes" id="UP000037660"/>
    </source>
</evidence>
<comment type="caution">
    <text evidence="2">The sequence shown here is derived from an EMBL/GenBank/DDBJ whole genome shotgun (WGS) entry which is preliminary data.</text>
</comment>
<dbReference type="EMBL" id="BBYR01000027">
    <property type="protein sequence ID" value="GAP35719.1"/>
    <property type="molecule type" value="Genomic_DNA"/>
</dbReference>
<name>A0A0K8NZL1_PISS1</name>
<evidence type="ECO:0000256" key="1">
    <source>
        <dbReference type="SAM" id="MobiDB-lite"/>
    </source>
</evidence>
<reference evidence="2 3" key="2">
    <citation type="journal article" date="2016" name="Science">
        <title>A bacterium that degrades and assimilates poly(ethylene terephthalate).</title>
        <authorList>
            <person name="Yoshida S."/>
            <person name="Hiraga K."/>
            <person name="Takehana T."/>
            <person name="Taniguchi I."/>
            <person name="Yamaji H."/>
            <person name="Maeda Y."/>
            <person name="Toyohara K."/>
            <person name="Miyamoto K."/>
            <person name="Kimura Y."/>
            <person name="Oda K."/>
        </authorList>
    </citation>
    <scope>NUCLEOTIDE SEQUENCE [LARGE SCALE GENOMIC DNA]</scope>
    <source>
        <strain evidence="3">NBRC 110686 / TISTR 2288 / 201-F6</strain>
    </source>
</reference>
<protein>
    <submittedName>
        <fullName evidence="2">Uncharacterized protein</fullName>
    </submittedName>
</protein>
<evidence type="ECO:0000313" key="2">
    <source>
        <dbReference type="EMBL" id="GAP35719.1"/>
    </source>
</evidence>
<keyword evidence="3" id="KW-1185">Reference proteome</keyword>
<dbReference type="AlphaFoldDB" id="A0A0K8NZL1"/>